<dbReference type="GO" id="GO:0046872">
    <property type="term" value="F:metal ion binding"/>
    <property type="evidence" value="ECO:0007669"/>
    <property type="project" value="InterPro"/>
</dbReference>
<sequence length="427" mass="47440">MPRNVFVLGLDQHNLEILRRLPGAVDLTFHGLLPRRQLQGAVIDVPELLYRAETELDAFDGSVDAIVSFWDFPMVTMVPILCARRGLPAPTLESVLRCEHKYWSRLIQRGAIDEVPAFGLLDPDVPGPVLPEGMRYPVWIKPINSASSEGAYLLTDDGDLHRRLPEVRAVIDRLGRPFQEVMEMAELPAEIAGLGERVCLVEEAVTGHQMTVEGFSHDGVVVIYGAVDSFDYPGSSSFLRYQYPSRVPWPVQERLADLSRRVIAAAGLTRSTFNIEFFWDPATGAVHLLEVNARHSQSHALMFEMVDGVSNHQVMIDIAFGRTPQLSHRAGDHAVAAKWYLRRFGDGIVRSVPTAEQVAELERTLPGTRVEITAVPGERLSERLYEDGYSSVLATIHTGGAAEEQITQAFQHCVGTLAFEIDEVRTP</sequence>
<dbReference type="Proteomes" id="UP000218165">
    <property type="component" value="Chromosome"/>
</dbReference>
<dbReference type="InterPro" id="IPR052032">
    <property type="entry name" value="ATP-dep_AA_Ligase"/>
</dbReference>
<dbReference type="RefSeq" id="WP_096804060.1">
    <property type="nucleotide sequence ID" value="NZ_CP023563.1"/>
</dbReference>
<accession>A0A291GSC6</accession>
<dbReference type="GO" id="GO:0005524">
    <property type="term" value="F:ATP binding"/>
    <property type="evidence" value="ECO:0007669"/>
    <property type="project" value="UniProtKB-UniRule"/>
</dbReference>
<dbReference type="Gene3D" id="3.30.470.20">
    <property type="entry name" value="ATP-grasp fold, B domain"/>
    <property type="match status" value="1"/>
</dbReference>
<keyword evidence="2 4" id="KW-0547">Nucleotide-binding</keyword>
<dbReference type="Pfam" id="PF13535">
    <property type="entry name" value="ATP-grasp_4"/>
    <property type="match status" value="1"/>
</dbReference>
<keyword evidence="3 4" id="KW-0067">ATP-binding</keyword>
<dbReference type="OrthoDB" id="8441067at2"/>
<dbReference type="PROSITE" id="PS50975">
    <property type="entry name" value="ATP_GRASP"/>
    <property type="match status" value="1"/>
</dbReference>
<proteinExistence type="predicted"/>
<evidence type="ECO:0000313" key="7">
    <source>
        <dbReference type="Proteomes" id="UP000218165"/>
    </source>
</evidence>
<dbReference type="InterPro" id="IPR011761">
    <property type="entry name" value="ATP-grasp"/>
</dbReference>
<dbReference type="KEGG" id="brz:CFK38_16560"/>
<evidence type="ECO:0000313" key="6">
    <source>
        <dbReference type="EMBL" id="ATG52952.1"/>
    </source>
</evidence>
<dbReference type="AlphaFoldDB" id="A0A291GSC6"/>
<keyword evidence="1" id="KW-0436">Ligase</keyword>
<dbReference type="PANTHER" id="PTHR43585">
    <property type="entry name" value="FUMIPYRROLE BIOSYNTHESIS PROTEIN C"/>
    <property type="match status" value="1"/>
</dbReference>
<evidence type="ECO:0000256" key="3">
    <source>
        <dbReference type="ARBA" id="ARBA00022840"/>
    </source>
</evidence>
<evidence type="ECO:0000256" key="1">
    <source>
        <dbReference type="ARBA" id="ARBA00022598"/>
    </source>
</evidence>
<evidence type="ECO:0000259" key="5">
    <source>
        <dbReference type="PROSITE" id="PS50975"/>
    </source>
</evidence>
<evidence type="ECO:0000256" key="4">
    <source>
        <dbReference type="PROSITE-ProRule" id="PRU00409"/>
    </source>
</evidence>
<gene>
    <name evidence="6" type="ORF">CFK38_16560</name>
</gene>
<evidence type="ECO:0000256" key="2">
    <source>
        <dbReference type="ARBA" id="ARBA00022741"/>
    </source>
</evidence>
<protein>
    <submittedName>
        <fullName evidence="6">Biotin carboxylase</fullName>
    </submittedName>
</protein>
<dbReference type="SUPFAM" id="SSF56059">
    <property type="entry name" value="Glutathione synthetase ATP-binding domain-like"/>
    <property type="match status" value="1"/>
</dbReference>
<keyword evidence="7" id="KW-1185">Reference proteome</keyword>
<dbReference type="GO" id="GO:0016874">
    <property type="term" value="F:ligase activity"/>
    <property type="evidence" value="ECO:0007669"/>
    <property type="project" value="UniProtKB-KW"/>
</dbReference>
<reference evidence="7" key="1">
    <citation type="submission" date="2017-09" db="EMBL/GenBank/DDBJ databases">
        <title>Brachybacterium sp. VM2412.</title>
        <authorList>
            <person name="Tak E.J."/>
            <person name="Bae J.-W."/>
        </authorList>
    </citation>
    <scope>NUCLEOTIDE SEQUENCE [LARGE SCALE GENOMIC DNA]</scope>
    <source>
        <strain evidence="7">VM2412</strain>
    </source>
</reference>
<name>A0A291GSC6_9MICO</name>
<organism evidence="6 7">
    <name type="scientific">Brachybacterium vulturis</name>
    <dbReference type="NCBI Taxonomy" id="2017484"/>
    <lineage>
        <taxon>Bacteria</taxon>
        <taxon>Bacillati</taxon>
        <taxon>Actinomycetota</taxon>
        <taxon>Actinomycetes</taxon>
        <taxon>Micrococcales</taxon>
        <taxon>Dermabacteraceae</taxon>
        <taxon>Brachybacterium</taxon>
    </lineage>
</organism>
<dbReference type="EMBL" id="CP023563">
    <property type="protein sequence ID" value="ATG52952.1"/>
    <property type="molecule type" value="Genomic_DNA"/>
</dbReference>
<dbReference type="PANTHER" id="PTHR43585:SF2">
    <property type="entry name" value="ATP-GRASP ENZYME FSQD"/>
    <property type="match status" value="1"/>
</dbReference>
<feature type="domain" description="ATP-grasp" evidence="5">
    <location>
        <begin position="104"/>
        <end position="320"/>
    </location>
</feature>